<evidence type="ECO:0000256" key="10">
    <source>
        <dbReference type="ARBA" id="ARBA00023136"/>
    </source>
</evidence>
<keyword evidence="10 11" id="KW-0472">Membrane</keyword>
<accession>A0A2I7N4J2</accession>
<comment type="similarity">
    <text evidence="2 11">Belongs to the SecG family.</text>
</comment>
<evidence type="ECO:0000256" key="12">
    <source>
        <dbReference type="SAM" id="MobiDB-lite"/>
    </source>
</evidence>
<keyword evidence="4 11" id="KW-0813">Transport</keyword>
<reference evidence="14" key="1">
    <citation type="submission" date="2017-11" db="EMBL/GenBank/DDBJ databases">
        <authorList>
            <person name="Chan K.G."/>
            <person name="Lee L.S."/>
        </authorList>
    </citation>
    <scope>NUCLEOTIDE SEQUENCE [LARGE SCALE GENOMIC DNA]</scope>
    <source>
        <strain evidence="14">DSM 100970</strain>
    </source>
</reference>
<gene>
    <name evidence="13" type="ORF">CUN60_03375</name>
</gene>
<dbReference type="OrthoDB" id="8566211at2"/>
<feature type="transmembrane region" description="Helical" evidence="11">
    <location>
        <begin position="54"/>
        <end position="76"/>
    </location>
</feature>
<evidence type="ECO:0000256" key="2">
    <source>
        <dbReference type="ARBA" id="ARBA00008445"/>
    </source>
</evidence>
<dbReference type="AlphaFoldDB" id="A0A2I7N4J2"/>
<dbReference type="GO" id="GO:0043952">
    <property type="term" value="P:protein transport by the Sec complex"/>
    <property type="evidence" value="ECO:0007669"/>
    <property type="project" value="TreeGrafter"/>
</dbReference>
<dbReference type="NCBIfam" id="TIGR00810">
    <property type="entry name" value="secG"/>
    <property type="match status" value="1"/>
</dbReference>
<feature type="transmembrane region" description="Helical" evidence="11">
    <location>
        <begin position="7"/>
        <end position="25"/>
    </location>
</feature>
<evidence type="ECO:0000256" key="1">
    <source>
        <dbReference type="ARBA" id="ARBA00004651"/>
    </source>
</evidence>
<keyword evidence="6 11" id="KW-0812">Transmembrane</keyword>
<evidence type="ECO:0000256" key="7">
    <source>
        <dbReference type="ARBA" id="ARBA00022927"/>
    </source>
</evidence>
<dbReference type="RefSeq" id="WP_102950679.1">
    <property type="nucleotide sequence ID" value="NZ_CP024847.1"/>
</dbReference>
<comment type="subcellular location">
    <subcellularLocation>
        <location evidence="1 11">Cell membrane</location>
        <topology evidence="1 11">Multi-pass membrane protein</topology>
    </subcellularLocation>
</comment>
<dbReference type="Proteomes" id="UP000236655">
    <property type="component" value="Chromosome"/>
</dbReference>
<keyword evidence="7 11" id="KW-0653">Protein transport</keyword>
<dbReference type="Pfam" id="PF03840">
    <property type="entry name" value="SecG"/>
    <property type="match status" value="1"/>
</dbReference>
<keyword evidence="9 11" id="KW-0811">Translocation</keyword>
<feature type="compositionally biased region" description="Low complexity" evidence="12">
    <location>
        <begin position="106"/>
        <end position="118"/>
    </location>
</feature>
<dbReference type="PANTHER" id="PTHR34182:SF1">
    <property type="entry name" value="PROTEIN-EXPORT MEMBRANE PROTEIN SECG"/>
    <property type="match status" value="1"/>
</dbReference>
<keyword evidence="14" id="KW-1185">Reference proteome</keyword>
<evidence type="ECO:0000256" key="3">
    <source>
        <dbReference type="ARBA" id="ARBA00017876"/>
    </source>
</evidence>
<comment type="function">
    <text evidence="11">Involved in protein export. Participates in an early event of protein translocation.</text>
</comment>
<keyword evidence="8 11" id="KW-1133">Transmembrane helix</keyword>
<evidence type="ECO:0000256" key="4">
    <source>
        <dbReference type="ARBA" id="ARBA00022448"/>
    </source>
</evidence>
<sequence>MEIIKTLLWIIQIVSAISVIILVLLQQGKGADAGATFGSGGSSSLFGASGSANFLSRSTAIGAAIFFVTTLALVLISSNGRVGDLGVMANMTNAGKTSASQVVASQVAASQPSTSKKAATAKKETGNQIPD</sequence>
<keyword evidence="5 11" id="KW-1003">Cell membrane</keyword>
<dbReference type="GO" id="GO:0065002">
    <property type="term" value="P:intracellular protein transmembrane transport"/>
    <property type="evidence" value="ECO:0007669"/>
    <property type="project" value="TreeGrafter"/>
</dbReference>
<dbReference type="GO" id="GO:0015450">
    <property type="term" value="F:protein-transporting ATPase activity"/>
    <property type="evidence" value="ECO:0007669"/>
    <property type="project" value="UniProtKB-UniRule"/>
</dbReference>
<evidence type="ECO:0000256" key="5">
    <source>
        <dbReference type="ARBA" id="ARBA00022475"/>
    </source>
</evidence>
<dbReference type="InterPro" id="IPR004692">
    <property type="entry name" value="SecG"/>
</dbReference>
<evidence type="ECO:0000256" key="8">
    <source>
        <dbReference type="ARBA" id="ARBA00022989"/>
    </source>
</evidence>
<evidence type="ECO:0000256" key="11">
    <source>
        <dbReference type="RuleBase" id="RU365087"/>
    </source>
</evidence>
<evidence type="ECO:0000256" key="6">
    <source>
        <dbReference type="ARBA" id="ARBA00022692"/>
    </source>
</evidence>
<dbReference type="EMBL" id="CP024847">
    <property type="protein sequence ID" value="AUR51379.1"/>
    <property type="molecule type" value="Genomic_DNA"/>
</dbReference>
<name>A0A2I7N4J2_9NEIS</name>
<evidence type="ECO:0000313" key="13">
    <source>
        <dbReference type="EMBL" id="AUR51379.1"/>
    </source>
</evidence>
<protein>
    <recommendedName>
        <fullName evidence="3 11">Protein-export membrane protein SecG</fullName>
    </recommendedName>
</protein>
<evidence type="ECO:0000256" key="9">
    <source>
        <dbReference type="ARBA" id="ARBA00023010"/>
    </source>
</evidence>
<evidence type="ECO:0000313" key="14">
    <source>
        <dbReference type="Proteomes" id="UP000236655"/>
    </source>
</evidence>
<proteinExistence type="inferred from homology"/>
<dbReference type="GO" id="GO:0005886">
    <property type="term" value="C:plasma membrane"/>
    <property type="evidence" value="ECO:0007669"/>
    <property type="project" value="UniProtKB-SubCell"/>
</dbReference>
<dbReference type="PANTHER" id="PTHR34182">
    <property type="entry name" value="PROTEIN-EXPORT MEMBRANE PROTEIN SECG"/>
    <property type="match status" value="1"/>
</dbReference>
<dbReference type="PRINTS" id="PR01651">
    <property type="entry name" value="SECGEXPORT"/>
</dbReference>
<dbReference type="GO" id="GO:0009306">
    <property type="term" value="P:protein secretion"/>
    <property type="evidence" value="ECO:0007669"/>
    <property type="project" value="UniProtKB-UniRule"/>
</dbReference>
<organism evidence="13 14">
    <name type="scientific">Aquella oligotrophica</name>
    <dbReference type="NCBI Taxonomy" id="2067065"/>
    <lineage>
        <taxon>Bacteria</taxon>
        <taxon>Pseudomonadati</taxon>
        <taxon>Pseudomonadota</taxon>
        <taxon>Betaproteobacteria</taxon>
        <taxon>Neisseriales</taxon>
        <taxon>Neisseriaceae</taxon>
        <taxon>Aquella</taxon>
    </lineage>
</organism>
<feature type="region of interest" description="Disordered" evidence="12">
    <location>
        <begin position="106"/>
        <end position="131"/>
    </location>
</feature>
<dbReference type="KEGG" id="nba:CUN60_03375"/>